<accession>A0A151T0C5</accession>
<protein>
    <recommendedName>
        <fullName evidence="3">Retrovirus-related Pol polyprotein from transposon TNT 1-94</fullName>
    </recommendedName>
</protein>
<feature type="non-terminal residue" evidence="1">
    <location>
        <position position="1"/>
    </location>
</feature>
<organism evidence="1 2">
    <name type="scientific">Cajanus cajan</name>
    <name type="common">Pigeon pea</name>
    <name type="synonym">Cajanus indicus</name>
    <dbReference type="NCBI Taxonomy" id="3821"/>
    <lineage>
        <taxon>Eukaryota</taxon>
        <taxon>Viridiplantae</taxon>
        <taxon>Streptophyta</taxon>
        <taxon>Embryophyta</taxon>
        <taxon>Tracheophyta</taxon>
        <taxon>Spermatophyta</taxon>
        <taxon>Magnoliopsida</taxon>
        <taxon>eudicotyledons</taxon>
        <taxon>Gunneridae</taxon>
        <taxon>Pentapetalae</taxon>
        <taxon>rosids</taxon>
        <taxon>fabids</taxon>
        <taxon>Fabales</taxon>
        <taxon>Fabaceae</taxon>
        <taxon>Papilionoideae</taxon>
        <taxon>50 kb inversion clade</taxon>
        <taxon>NPAAA clade</taxon>
        <taxon>indigoferoid/millettioid clade</taxon>
        <taxon>Phaseoleae</taxon>
        <taxon>Cajanus</taxon>
    </lineage>
</organism>
<dbReference type="Gramene" id="C.cajan_22252.t">
    <property type="protein sequence ID" value="C.cajan_22252.t"/>
    <property type="gene ID" value="C.cajan_22252"/>
</dbReference>
<evidence type="ECO:0000313" key="2">
    <source>
        <dbReference type="Proteomes" id="UP000075243"/>
    </source>
</evidence>
<keyword evidence="2" id="KW-1185">Reference proteome</keyword>
<gene>
    <name evidence="1" type="ORF">KK1_022909</name>
</gene>
<dbReference type="PANTHER" id="PTHR11439">
    <property type="entry name" value="GAG-POL-RELATED RETROTRANSPOSON"/>
    <property type="match status" value="1"/>
</dbReference>
<dbReference type="AlphaFoldDB" id="A0A151T0C5"/>
<dbReference type="Proteomes" id="UP000075243">
    <property type="component" value="Chromosome 9"/>
</dbReference>
<evidence type="ECO:0008006" key="3">
    <source>
        <dbReference type="Google" id="ProtNLM"/>
    </source>
</evidence>
<sequence length="94" mass="10735">RLVGRLMYPTRTRPNLAYALSMVSQFMHNLGEKHMDVVIRFLRYINVVPRKGIIVVIKSSAKVELKGVVIGLYEGLWLILLQDLGYVHTCPIVL</sequence>
<evidence type="ECO:0000313" key="1">
    <source>
        <dbReference type="EMBL" id="KYP60503.1"/>
    </source>
</evidence>
<dbReference type="PANTHER" id="PTHR11439:SF463">
    <property type="entry name" value="REVERSE TRANSCRIPTASE TY1_COPIA-TYPE DOMAIN-CONTAINING PROTEIN"/>
    <property type="match status" value="1"/>
</dbReference>
<dbReference type="EMBL" id="CM003611">
    <property type="protein sequence ID" value="KYP60503.1"/>
    <property type="molecule type" value="Genomic_DNA"/>
</dbReference>
<name>A0A151T0C5_CAJCA</name>
<reference evidence="1 2" key="1">
    <citation type="journal article" date="2012" name="Nat. Biotechnol.">
        <title>Draft genome sequence of pigeonpea (Cajanus cajan), an orphan legume crop of resource-poor farmers.</title>
        <authorList>
            <person name="Varshney R.K."/>
            <person name="Chen W."/>
            <person name="Li Y."/>
            <person name="Bharti A.K."/>
            <person name="Saxena R.K."/>
            <person name="Schlueter J.A."/>
            <person name="Donoghue M.T."/>
            <person name="Azam S."/>
            <person name="Fan G."/>
            <person name="Whaley A.M."/>
            <person name="Farmer A.D."/>
            <person name="Sheridan J."/>
            <person name="Iwata A."/>
            <person name="Tuteja R."/>
            <person name="Penmetsa R.V."/>
            <person name="Wu W."/>
            <person name="Upadhyaya H.D."/>
            <person name="Yang S.P."/>
            <person name="Shah T."/>
            <person name="Saxena K.B."/>
            <person name="Michael T."/>
            <person name="McCombie W.R."/>
            <person name="Yang B."/>
            <person name="Zhang G."/>
            <person name="Yang H."/>
            <person name="Wang J."/>
            <person name="Spillane C."/>
            <person name="Cook D.R."/>
            <person name="May G.D."/>
            <person name="Xu X."/>
            <person name="Jackson S.A."/>
        </authorList>
    </citation>
    <scope>NUCLEOTIDE SEQUENCE [LARGE SCALE GENOMIC DNA]</scope>
    <source>
        <strain evidence="2">cv. Asha</strain>
    </source>
</reference>
<proteinExistence type="predicted"/>